<evidence type="ECO:0000313" key="4">
    <source>
        <dbReference type="Proteomes" id="UP000215441"/>
    </source>
</evidence>
<dbReference type="Proteomes" id="UP000215441">
    <property type="component" value="Unassembled WGS sequence"/>
</dbReference>
<feature type="chain" id="PRO_5012104742" evidence="2">
    <location>
        <begin position="16"/>
        <end position="168"/>
    </location>
</feature>
<gene>
    <name evidence="3" type="ORF">CBY09_07170</name>
</gene>
<keyword evidence="4" id="KW-1185">Reference proteome</keyword>
<accession>A0A235ES08</accession>
<name>A0A235ES08_9BURK</name>
<feature type="signal peptide" evidence="2">
    <location>
        <begin position="1"/>
        <end position="15"/>
    </location>
</feature>
<reference evidence="3 4" key="1">
    <citation type="submission" date="2017-07" db="EMBL/GenBank/DDBJ databases">
        <title>Acidovorax KNDSW TSA 6 genome sequence and assembly.</title>
        <authorList>
            <person name="Mayilraj S."/>
        </authorList>
    </citation>
    <scope>NUCLEOTIDE SEQUENCE [LARGE SCALE GENOMIC DNA]</scope>
    <source>
        <strain evidence="3 4">KNDSW-TSA6</strain>
    </source>
</reference>
<protein>
    <submittedName>
        <fullName evidence="3">Uncharacterized protein</fullName>
    </submittedName>
</protein>
<comment type="caution">
    <text evidence="3">The sequence shown here is derived from an EMBL/GenBank/DDBJ whole genome shotgun (WGS) entry which is preliminary data.</text>
</comment>
<evidence type="ECO:0000313" key="3">
    <source>
        <dbReference type="EMBL" id="OYD51573.1"/>
    </source>
</evidence>
<feature type="region of interest" description="Disordered" evidence="1">
    <location>
        <begin position="24"/>
        <end position="86"/>
    </location>
</feature>
<dbReference type="EMBL" id="NOIG01000004">
    <property type="protein sequence ID" value="OYD51573.1"/>
    <property type="molecule type" value="Genomic_DNA"/>
</dbReference>
<dbReference type="AlphaFoldDB" id="A0A235ES08"/>
<evidence type="ECO:0000256" key="1">
    <source>
        <dbReference type="SAM" id="MobiDB-lite"/>
    </source>
</evidence>
<feature type="compositionally biased region" description="Basic and acidic residues" evidence="1">
    <location>
        <begin position="77"/>
        <end position="86"/>
    </location>
</feature>
<keyword evidence="2" id="KW-0732">Signal</keyword>
<proteinExistence type="predicted"/>
<evidence type="ECO:0000256" key="2">
    <source>
        <dbReference type="SAM" id="SignalP"/>
    </source>
</evidence>
<sequence length="168" mass="16712">MVVLVLRGLTGTAMAAGVLPPLQSPAAPHSHSQADTARAAASHTPAEAHQAPSAPHGAHGSHHGSPPPPESTATEPEAEHDHHDHDHDHALAAPAAADAVACNGASTGCAAHEHHASACSACEICHSAMLDVPAALIPVHQPPGPLRALSTAPFDSAPAALAIKPPIA</sequence>
<organism evidence="3 4">
    <name type="scientific">Acidovorax kalamii</name>
    <dbReference type="NCBI Taxonomy" id="2004485"/>
    <lineage>
        <taxon>Bacteria</taxon>
        <taxon>Pseudomonadati</taxon>
        <taxon>Pseudomonadota</taxon>
        <taxon>Betaproteobacteria</taxon>
        <taxon>Burkholderiales</taxon>
        <taxon>Comamonadaceae</taxon>
        <taxon>Acidovorax</taxon>
    </lineage>
</organism>